<organism evidence="8">
    <name type="scientific">Trichophyton rubrum CBS 288.86</name>
    <dbReference type="NCBI Taxonomy" id="1215330"/>
    <lineage>
        <taxon>Eukaryota</taxon>
        <taxon>Fungi</taxon>
        <taxon>Dikarya</taxon>
        <taxon>Ascomycota</taxon>
        <taxon>Pezizomycotina</taxon>
        <taxon>Eurotiomycetes</taxon>
        <taxon>Eurotiomycetidae</taxon>
        <taxon>Onygenales</taxon>
        <taxon>Arthrodermataceae</taxon>
        <taxon>Trichophyton</taxon>
    </lineage>
</organism>
<evidence type="ECO:0000256" key="2">
    <source>
        <dbReference type="ARBA" id="ARBA00009836"/>
    </source>
</evidence>
<dbReference type="AlphaFoldDB" id="A0A022VR83"/>
<dbReference type="GO" id="GO:0006388">
    <property type="term" value="P:tRNA splicing, via endonucleolytic cleavage and ligation"/>
    <property type="evidence" value="ECO:0007669"/>
    <property type="project" value="TreeGrafter"/>
</dbReference>
<dbReference type="Proteomes" id="UP000023758">
    <property type="component" value="Unassembled WGS sequence"/>
</dbReference>
<evidence type="ECO:0000313" key="8">
    <source>
        <dbReference type="EMBL" id="EZF48449.1"/>
    </source>
</evidence>
<dbReference type="EC" id="2.7.1.160" evidence="3"/>
<evidence type="ECO:0000256" key="6">
    <source>
        <dbReference type="ARBA" id="ARBA00047949"/>
    </source>
</evidence>
<dbReference type="GO" id="GO:0000215">
    <property type="term" value="F:tRNA 2'-phosphotransferase activity"/>
    <property type="evidence" value="ECO:0007669"/>
    <property type="project" value="UniProtKB-EC"/>
</dbReference>
<evidence type="ECO:0000256" key="1">
    <source>
        <dbReference type="ARBA" id="ARBA00003343"/>
    </source>
</evidence>
<name>A0A022VR83_TRIRU</name>
<dbReference type="OrthoDB" id="419694at2759"/>
<feature type="compositionally biased region" description="Low complexity" evidence="7">
    <location>
        <begin position="102"/>
        <end position="114"/>
    </location>
</feature>
<dbReference type="Pfam" id="PF01885">
    <property type="entry name" value="PTS_2-RNA"/>
    <property type="match status" value="1"/>
</dbReference>
<dbReference type="InterPro" id="IPR042081">
    <property type="entry name" value="RNA_2'-PTrans_C"/>
</dbReference>
<feature type="compositionally biased region" description="Gly residues" evidence="7">
    <location>
        <begin position="306"/>
        <end position="316"/>
    </location>
</feature>
<evidence type="ECO:0000256" key="4">
    <source>
        <dbReference type="ARBA" id="ARBA00022679"/>
    </source>
</evidence>
<evidence type="ECO:0000256" key="3">
    <source>
        <dbReference type="ARBA" id="ARBA00012007"/>
    </source>
</evidence>
<dbReference type="PANTHER" id="PTHR12684:SF2">
    <property type="entry name" value="TRNA 2'-PHOSPHOTRANSFERASE 1"/>
    <property type="match status" value="1"/>
</dbReference>
<evidence type="ECO:0000256" key="7">
    <source>
        <dbReference type="SAM" id="MobiDB-lite"/>
    </source>
</evidence>
<protein>
    <recommendedName>
        <fullName evidence="3">2'-phosphotransferase</fullName>
        <ecNumber evidence="3">2.7.1.160</ecNumber>
    </recommendedName>
</protein>
<reference evidence="8" key="1">
    <citation type="submission" date="2014-02" db="EMBL/GenBank/DDBJ databases">
        <title>The Genome Sequence of Trichophyton rubrum (morphotype fischeri) CBS 288.86.</title>
        <authorList>
            <consortium name="The Broad Institute Genomics Platform"/>
            <person name="Cuomo C.A."/>
            <person name="White T.C."/>
            <person name="Graser Y."/>
            <person name="Martinez-Rossi N."/>
            <person name="Heitman J."/>
            <person name="Young S.K."/>
            <person name="Zeng Q."/>
            <person name="Gargeya S."/>
            <person name="Abouelleil A."/>
            <person name="Alvarado L."/>
            <person name="Chapman S.B."/>
            <person name="Gainer-Dewar J."/>
            <person name="Goldberg J."/>
            <person name="Griggs A."/>
            <person name="Gujja S."/>
            <person name="Hansen M."/>
            <person name="Howarth C."/>
            <person name="Imamovic A."/>
            <person name="Larimer J."/>
            <person name="Martinez D."/>
            <person name="Murphy C."/>
            <person name="Pearson M.D."/>
            <person name="Persinoti G."/>
            <person name="Poon T."/>
            <person name="Priest M."/>
            <person name="Roberts A.D."/>
            <person name="Saif S."/>
            <person name="Shea T.D."/>
            <person name="Sykes S.N."/>
            <person name="Wortman J."/>
            <person name="Nusbaum C."/>
            <person name="Birren B."/>
        </authorList>
    </citation>
    <scope>NUCLEOTIDE SEQUENCE [LARGE SCALE GENOMIC DNA]</scope>
    <source>
        <strain evidence="8">CBS 288.86</strain>
    </source>
</reference>
<proteinExistence type="inferred from homology"/>
<dbReference type="Gene3D" id="1.10.10.970">
    <property type="entry name" value="RNA 2'-phosphotransferase, Tpt1/KptA family, N-terminal domain"/>
    <property type="match status" value="1"/>
</dbReference>
<feature type="compositionally biased region" description="Basic and acidic residues" evidence="7">
    <location>
        <begin position="324"/>
        <end position="336"/>
    </location>
</feature>
<dbReference type="InterPro" id="IPR042080">
    <property type="entry name" value="RNA_2'-PTrans_N"/>
</dbReference>
<keyword evidence="5" id="KW-0520">NAD</keyword>
<dbReference type="SUPFAM" id="SSF56399">
    <property type="entry name" value="ADP-ribosylation"/>
    <property type="match status" value="1"/>
</dbReference>
<feature type="region of interest" description="Disordered" evidence="7">
    <location>
        <begin position="301"/>
        <end position="336"/>
    </location>
</feature>
<feature type="region of interest" description="Disordered" evidence="7">
    <location>
        <begin position="94"/>
        <end position="116"/>
    </location>
</feature>
<evidence type="ECO:0000256" key="5">
    <source>
        <dbReference type="ARBA" id="ARBA00023027"/>
    </source>
</evidence>
<dbReference type="Gene3D" id="3.20.170.30">
    <property type="match status" value="1"/>
</dbReference>
<sequence>MAPPRGRGGRDQPREYRISRELTFILRHAAEKEGINIDRQGYANVGELLQYRKLKGLKSTLSDVLEAVSTSDKQRFGLLYIPGQPTSAEIKATEEATTGDGSSLSTATSQALAANDPDPNNYLIRARQGHSMKCIDAASLLTPLTLSENPPVPLPDTVVHGTYHATWPKILQSGGLRCMGRNHIHFASGPSISTILPNGRDGEVATPSTKGRGQDGVISGMRADAQILIYIDLKRALAAGCPFGLSENGVILSEGMSTDGTEDKKIGLEFFDIVVERKNGLGVLWENGELVKESPDWMLNAKAPAGKGGQKGQGGKGKGKAPRLKVERDTDHIDED</sequence>
<dbReference type="InterPro" id="IPR002745">
    <property type="entry name" value="Ptrans_KptA/Tpt1"/>
</dbReference>
<accession>A0A022VR83</accession>
<comment type="function">
    <text evidence="1">Catalyzes the last step of tRNA splicing, the transfer of the splice junction 2'-phosphate from ligated tRNA to NAD to produce ADP-ribose 1''-2'' cyclic phosphate.</text>
</comment>
<comment type="catalytic activity">
    <reaction evidence="6">
        <text>2'-phospho-[ligated tRNA] + NAD(+) = mature tRNA + ADP-alpha-D-ribose 1'',2''-cyclic phosphate + nicotinamide</text>
        <dbReference type="Rhea" id="RHEA:23324"/>
        <dbReference type="Rhea" id="RHEA-COMP:11106"/>
        <dbReference type="Rhea" id="RHEA-COMP:11107"/>
        <dbReference type="ChEBI" id="CHEBI:17154"/>
        <dbReference type="ChEBI" id="CHEBI:57540"/>
        <dbReference type="ChEBI" id="CHEBI:76596"/>
        <dbReference type="ChEBI" id="CHEBI:82883"/>
        <dbReference type="ChEBI" id="CHEBI:85027"/>
        <dbReference type="EC" id="2.7.1.160"/>
    </reaction>
</comment>
<dbReference type="HOGENOM" id="CLU_052998_0_0_1"/>
<dbReference type="PANTHER" id="PTHR12684">
    <property type="entry name" value="PUTATIVE PHOSPHOTRANSFERASE"/>
    <property type="match status" value="1"/>
</dbReference>
<keyword evidence="4" id="KW-0808">Transferase</keyword>
<dbReference type="EMBL" id="KK207927">
    <property type="protein sequence ID" value="EZF48449.1"/>
    <property type="molecule type" value="Genomic_DNA"/>
</dbReference>
<comment type="similarity">
    <text evidence="2">Belongs to the KptA/TPT1 family.</text>
</comment>
<gene>
    <name evidence="8" type="ORF">H103_07850</name>
</gene>